<dbReference type="Proteomes" id="UP000316621">
    <property type="component" value="Chromosome 5"/>
</dbReference>
<dbReference type="Gramene" id="RZC60686">
    <property type="protein sequence ID" value="RZC60686"/>
    <property type="gene ID" value="C5167_022436"/>
</dbReference>
<organism evidence="1 2">
    <name type="scientific">Papaver somniferum</name>
    <name type="common">Opium poppy</name>
    <dbReference type="NCBI Taxonomy" id="3469"/>
    <lineage>
        <taxon>Eukaryota</taxon>
        <taxon>Viridiplantae</taxon>
        <taxon>Streptophyta</taxon>
        <taxon>Embryophyta</taxon>
        <taxon>Tracheophyta</taxon>
        <taxon>Spermatophyta</taxon>
        <taxon>Magnoliopsida</taxon>
        <taxon>Ranunculales</taxon>
        <taxon>Papaveraceae</taxon>
        <taxon>Papaveroideae</taxon>
        <taxon>Papaver</taxon>
    </lineage>
</organism>
<dbReference type="AlphaFoldDB" id="A0A4Y7JJF0"/>
<dbReference type="EMBL" id="CM010719">
    <property type="protein sequence ID" value="RZC60686.1"/>
    <property type="molecule type" value="Genomic_DNA"/>
</dbReference>
<reference evidence="1 2" key="1">
    <citation type="journal article" date="2018" name="Science">
        <title>The opium poppy genome and morphinan production.</title>
        <authorList>
            <person name="Guo L."/>
            <person name="Winzer T."/>
            <person name="Yang X."/>
            <person name="Li Y."/>
            <person name="Ning Z."/>
            <person name="He Z."/>
            <person name="Teodor R."/>
            <person name="Lu Y."/>
            <person name="Bowser T.A."/>
            <person name="Graham I.A."/>
            <person name="Ye K."/>
        </authorList>
    </citation>
    <scope>NUCLEOTIDE SEQUENCE [LARGE SCALE GENOMIC DNA]</scope>
    <source>
        <strain evidence="2">cv. HN1</strain>
        <tissue evidence="1">Leaves</tissue>
    </source>
</reference>
<name>A0A4Y7JJF0_PAPSO</name>
<evidence type="ECO:0000313" key="2">
    <source>
        <dbReference type="Proteomes" id="UP000316621"/>
    </source>
</evidence>
<protein>
    <submittedName>
        <fullName evidence="1">Uncharacterized protein</fullName>
    </submittedName>
</protein>
<sequence>MLKFRPEAKGVGFFNSVNLKQHFAENKRPTRMLAQSVPIFTIWYYDALPNTFCISHLKLGQSNLLRRLPL</sequence>
<evidence type="ECO:0000313" key="1">
    <source>
        <dbReference type="EMBL" id="RZC60686.1"/>
    </source>
</evidence>
<gene>
    <name evidence="1" type="ORF">C5167_022436</name>
</gene>
<keyword evidence="2" id="KW-1185">Reference proteome</keyword>
<proteinExistence type="predicted"/>
<accession>A0A4Y7JJF0</accession>